<accession>A0A9E2S5M6</accession>
<evidence type="ECO:0000313" key="1">
    <source>
        <dbReference type="EMBL" id="MBV4356436.1"/>
    </source>
</evidence>
<gene>
    <name evidence="1" type="ORF">KTO63_04695</name>
</gene>
<dbReference type="EMBL" id="JAHSPG010000002">
    <property type="protein sequence ID" value="MBV4356436.1"/>
    <property type="molecule type" value="Genomic_DNA"/>
</dbReference>
<keyword evidence="2" id="KW-1185">Reference proteome</keyword>
<comment type="caution">
    <text evidence="1">The sequence shown here is derived from an EMBL/GenBank/DDBJ whole genome shotgun (WGS) entry which is preliminary data.</text>
</comment>
<dbReference type="Pfam" id="PF12771">
    <property type="entry name" value="SusD-like_2"/>
    <property type="match status" value="1"/>
</dbReference>
<dbReference type="PROSITE" id="PS51257">
    <property type="entry name" value="PROKAR_LIPOPROTEIN"/>
    <property type="match status" value="1"/>
</dbReference>
<dbReference type="Proteomes" id="UP000812270">
    <property type="component" value="Unassembled WGS sequence"/>
</dbReference>
<dbReference type="RefSeq" id="WP_217790043.1">
    <property type="nucleotide sequence ID" value="NZ_JAHSPG010000002.1"/>
</dbReference>
<reference evidence="1" key="1">
    <citation type="submission" date="2021-06" db="EMBL/GenBank/DDBJ databases">
        <authorList>
            <person name="Huq M.A."/>
        </authorList>
    </citation>
    <scope>NUCLEOTIDE SEQUENCE</scope>
    <source>
        <strain evidence="1">MAH-26</strain>
    </source>
</reference>
<name>A0A9E2S5M6_9BACT</name>
<sequence>MTRNIFKTSIIASLVAGIGFSSCTKDFDSINTNPDKPSSASSAWLATNILTSVTSKDIKTATDFRQPFTLDKYLAWAELASANQYNQLTRTNYDRMVVLRDVEPMIANATSPELKNSYAGFGHFVRAWQFFQTTMQVGDIPYSQAIKGSTGVIQPKYDKQKDVFIGILNELDQADSLLAKGTDFTGDFIYAGSVDKWRRLVNTFQLRVLINLYKKTDDADLKVVSKFNAVMARPLMRDFSDNFAVTYNSSAGYCYPWSNTPAQVNSFINYPMLSTTLINLMKPTLDRRLFYIAEPATAKITGGKTASDFDAYVGVEPADEFSTTINQYNAGNYCNVNKRYVDLYNAEPIGLMNYWDLQFILAEAAVRGWISGTSAQTYYENGIKSSMSFMAKYTPTTYAHGMAMTDSYISAFPATVALTGSTENQIQQIISQRYIAGFFQNSDFYAWFENRRTGYPAFTLNPKSNLNVPATTFPVRWMYPQKELDYNADNVKAAISEQFKGSDDFNQKMWILQ</sequence>
<keyword evidence="1" id="KW-0449">Lipoprotein</keyword>
<dbReference type="AlphaFoldDB" id="A0A9E2S5M6"/>
<dbReference type="InterPro" id="IPR041662">
    <property type="entry name" value="SusD-like_2"/>
</dbReference>
<organism evidence="1 2">
    <name type="scientific">Pinibacter aurantiacus</name>
    <dbReference type="NCBI Taxonomy" id="2851599"/>
    <lineage>
        <taxon>Bacteria</taxon>
        <taxon>Pseudomonadati</taxon>
        <taxon>Bacteroidota</taxon>
        <taxon>Chitinophagia</taxon>
        <taxon>Chitinophagales</taxon>
        <taxon>Chitinophagaceae</taxon>
        <taxon>Pinibacter</taxon>
    </lineage>
</organism>
<evidence type="ECO:0000313" key="2">
    <source>
        <dbReference type="Proteomes" id="UP000812270"/>
    </source>
</evidence>
<proteinExistence type="predicted"/>
<protein>
    <submittedName>
        <fullName evidence="1">SusD/RagB family nutrient-binding outer membrane lipoprotein</fullName>
    </submittedName>
</protein>